<dbReference type="InterPro" id="IPR000210">
    <property type="entry name" value="BTB/POZ_dom"/>
</dbReference>
<reference evidence="2" key="1">
    <citation type="submission" date="2016-06" db="EMBL/GenBank/DDBJ databases">
        <title>Draft Genome sequence of the fungus Inonotus baumii.</title>
        <authorList>
            <person name="Zhu H."/>
            <person name="Lin W."/>
        </authorList>
    </citation>
    <scope>NUCLEOTIDE SEQUENCE</scope>
    <source>
        <strain evidence="2">821</strain>
    </source>
</reference>
<dbReference type="EMBL" id="LNZH02000189">
    <property type="protein sequence ID" value="OCB87680.1"/>
    <property type="molecule type" value="Genomic_DNA"/>
</dbReference>
<dbReference type="InterPro" id="IPR011333">
    <property type="entry name" value="SKP1/BTB/POZ_sf"/>
</dbReference>
<proteinExistence type="predicted"/>
<evidence type="ECO:0000313" key="3">
    <source>
        <dbReference type="Proteomes" id="UP000757232"/>
    </source>
</evidence>
<dbReference type="SMART" id="SM00225">
    <property type="entry name" value="BTB"/>
    <property type="match status" value="1"/>
</dbReference>
<dbReference type="PROSITE" id="PS50097">
    <property type="entry name" value="BTB"/>
    <property type="match status" value="1"/>
</dbReference>
<dbReference type="Proteomes" id="UP000757232">
    <property type="component" value="Unassembled WGS sequence"/>
</dbReference>
<evidence type="ECO:0000259" key="1">
    <source>
        <dbReference type="PROSITE" id="PS50097"/>
    </source>
</evidence>
<sequence length="301" mass="34161">MSYHPAYTFPDADLVLASKDSCKFQVHSTILKYASSFFRDMLSMRRDLRESAMDPIQMDESQEVLKTFLDVCYPQFSLSISDIPSVDHLRTLAFLFIEKYDVPAGTAALRALFYDVRTTSKLSPISLYGLAKELSWEDETKMMQKATLDVDFATKSAQHQLSELKGQDVVALTQLRKSIRDSVDKALTIEKPAHFLGSWYGECNDGRRYCRAFLADSLNKSRWEVVRFRIHKELENRPSGSGLLQLFSGDPSFESLSEIGKCPACKLHSMNLFDKTVGIQPDSNDEADLLIPEEHLKYSTP</sequence>
<evidence type="ECO:0000313" key="2">
    <source>
        <dbReference type="EMBL" id="OCB87680.1"/>
    </source>
</evidence>
<gene>
    <name evidence="2" type="ORF">A7U60_g5206</name>
</gene>
<dbReference type="SUPFAM" id="SSF54695">
    <property type="entry name" value="POZ domain"/>
    <property type="match status" value="1"/>
</dbReference>
<organism evidence="2 3">
    <name type="scientific">Sanghuangporus baumii</name>
    <name type="common">Phellinus baumii</name>
    <dbReference type="NCBI Taxonomy" id="108892"/>
    <lineage>
        <taxon>Eukaryota</taxon>
        <taxon>Fungi</taxon>
        <taxon>Dikarya</taxon>
        <taxon>Basidiomycota</taxon>
        <taxon>Agaricomycotina</taxon>
        <taxon>Agaricomycetes</taxon>
        <taxon>Hymenochaetales</taxon>
        <taxon>Hymenochaetaceae</taxon>
        <taxon>Sanghuangporus</taxon>
    </lineage>
</organism>
<protein>
    <recommendedName>
        <fullName evidence="1">BTB domain-containing protein</fullName>
    </recommendedName>
</protein>
<feature type="domain" description="BTB" evidence="1">
    <location>
        <begin position="12"/>
        <end position="73"/>
    </location>
</feature>
<dbReference type="Pfam" id="PF00651">
    <property type="entry name" value="BTB"/>
    <property type="match status" value="1"/>
</dbReference>
<comment type="caution">
    <text evidence="2">The sequence shown here is derived from an EMBL/GenBank/DDBJ whole genome shotgun (WGS) entry which is preliminary data.</text>
</comment>
<keyword evidence="3" id="KW-1185">Reference proteome</keyword>
<dbReference type="Gene3D" id="3.30.710.10">
    <property type="entry name" value="Potassium Channel Kv1.1, Chain A"/>
    <property type="match status" value="1"/>
</dbReference>
<dbReference type="AlphaFoldDB" id="A0A9Q5HXI0"/>
<dbReference type="OrthoDB" id="3266199at2759"/>
<accession>A0A9Q5HXI0</accession>
<name>A0A9Q5HXI0_SANBA</name>